<gene>
    <name evidence="1" type="ORF">H5410_057063</name>
</gene>
<protein>
    <submittedName>
        <fullName evidence="1">Uncharacterized protein</fullName>
    </submittedName>
</protein>
<keyword evidence="2" id="KW-1185">Reference proteome</keyword>
<name>A0A9J5WLY0_SOLCO</name>
<proteinExistence type="predicted"/>
<reference evidence="1 2" key="1">
    <citation type="submission" date="2020-09" db="EMBL/GenBank/DDBJ databases">
        <title>De no assembly of potato wild relative species, Solanum commersonii.</title>
        <authorList>
            <person name="Cho K."/>
        </authorList>
    </citation>
    <scope>NUCLEOTIDE SEQUENCE [LARGE SCALE GENOMIC DNA]</scope>
    <source>
        <strain evidence="1">LZ3.2</strain>
        <tissue evidence="1">Leaf</tissue>
    </source>
</reference>
<sequence length="90" mass="9994">MIFLLENSDLQRKDEPWKIFQRLNLVSTHSLGHQSSGLGFATSLSAPSCSGPLGGTVLLRETIRQSADCSFHRLFDPSPLGLRVLEQRVE</sequence>
<comment type="caution">
    <text evidence="1">The sequence shown here is derived from an EMBL/GenBank/DDBJ whole genome shotgun (WGS) entry which is preliminary data.</text>
</comment>
<dbReference type="Proteomes" id="UP000824120">
    <property type="component" value="Chromosome 11"/>
</dbReference>
<accession>A0A9J5WLY0</accession>
<evidence type="ECO:0000313" key="2">
    <source>
        <dbReference type="Proteomes" id="UP000824120"/>
    </source>
</evidence>
<dbReference type="EMBL" id="JACXVP010000011">
    <property type="protein sequence ID" value="KAG5576929.1"/>
    <property type="molecule type" value="Genomic_DNA"/>
</dbReference>
<organism evidence="1 2">
    <name type="scientific">Solanum commersonii</name>
    <name type="common">Commerson's wild potato</name>
    <name type="synonym">Commerson's nightshade</name>
    <dbReference type="NCBI Taxonomy" id="4109"/>
    <lineage>
        <taxon>Eukaryota</taxon>
        <taxon>Viridiplantae</taxon>
        <taxon>Streptophyta</taxon>
        <taxon>Embryophyta</taxon>
        <taxon>Tracheophyta</taxon>
        <taxon>Spermatophyta</taxon>
        <taxon>Magnoliopsida</taxon>
        <taxon>eudicotyledons</taxon>
        <taxon>Gunneridae</taxon>
        <taxon>Pentapetalae</taxon>
        <taxon>asterids</taxon>
        <taxon>lamiids</taxon>
        <taxon>Solanales</taxon>
        <taxon>Solanaceae</taxon>
        <taxon>Solanoideae</taxon>
        <taxon>Solaneae</taxon>
        <taxon>Solanum</taxon>
    </lineage>
</organism>
<evidence type="ECO:0000313" key="1">
    <source>
        <dbReference type="EMBL" id="KAG5576929.1"/>
    </source>
</evidence>
<dbReference type="AlphaFoldDB" id="A0A9J5WLY0"/>